<sequence>MIQKAVGQSQQEASHAPARNTPDNPIHMHETPLPRPAARQARALLACLLVVPPALLAQARDDTRLRLDHAIERDARAKERALLEEEARQDASAADTLTIDGQTYTVAPDVDQTGRALYLAIGRRQWADARRFLDRYLQLPGHDNMLVHHAQGALARQAGHLAQAEAEYRALLAIQPDFLPGRLELARVLFENHQDGEAERMFRDIRAGLDTEDIRTRGVTHNVDTFIKSLEKRRSWQGSVAVGALWSSNLNQSSRDRTCLWLDTGSGKCLVERIAPEAIAAPGLDYEAAIARRFPLSGHHGLYVRGLAYGQAWRGHSAFNDGNASLQAGWSFENARHQFTLAPLYEHALLGNRTLYRGYGVQAEWSHSLSPQRFLKVEGSHRYLRHLRQGYDRLDGTQSAVFATLWQSLPGRWTLFGGPDITRRRARVEVESWHSYGLRLGAHKAFGERFDAMLMATLRQRRHAAFNPLLGARREDLEQHWTLLLRAPAFDVFGLTPGLLLRHGRTRSSVDWLYGHERNSASLRLERRF</sequence>
<evidence type="ECO:0000313" key="11">
    <source>
        <dbReference type="EMBL" id="RMH90737.1"/>
    </source>
</evidence>
<dbReference type="EMBL" id="RFLY01000014">
    <property type="protein sequence ID" value="RMH90737.1"/>
    <property type="molecule type" value="Genomic_DNA"/>
</dbReference>
<evidence type="ECO:0000256" key="1">
    <source>
        <dbReference type="ARBA" id="ARBA00004571"/>
    </source>
</evidence>
<keyword evidence="5" id="KW-0472">Membrane</keyword>
<keyword evidence="4" id="KW-0732">Signal</keyword>
<keyword evidence="3" id="KW-0812">Transmembrane</keyword>
<feature type="domain" description="Surface lipoprotein assembly modifier N-terminal TPR repeats region" evidence="10">
    <location>
        <begin position="109"/>
        <end position="202"/>
    </location>
</feature>
<dbReference type="SUPFAM" id="SSF48452">
    <property type="entry name" value="TPR-like"/>
    <property type="match status" value="1"/>
</dbReference>
<protein>
    <submittedName>
        <fullName evidence="11">DUF560 domain-containing protein</fullName>
    </submittedName>
</protein>
<dbReference type="RefSeq" id="WP_122101980.1">
    <property type="nucleotide sequence ID" value="NZ_RFLY01000014.1"/>
</dbReference>
<dbReference type="Pfam" id="PF04575">
    <property type="entry name" value="SlipAM"/>
    <property type="match status" value="1"/>
</dbReference>
<keyword evidence="2" id="KW-1134">Transmembrane beta strand</keyword>
<dbReference type="InterPro" id="IPR007655">
    <property type="entry name" value="Slam_C"/>
</dbReference>
<dbReference type="Pfam" id="PF24575">
    <property type="entry name" value="TPR_Slam"/>
    <property type="match status" value="1"/>
</dbReference>
<comment type="caution">
    <text evidence="11">The sequence shown here is derived from an EMBL/GenBank/DDBJ whole genome shotgun (WGS) entry which is preliminary data.</text>
</comment>
<dbReference type="InterPro" id="IPR011990">
    <property type="entry name" value="TPR-like_helical_dom_sf"/>
</dbReference>
<name>A0A3M2HX06_9GAMM</name>
<comment type="similarity">
    <text evidence="7">Belongs to the Slam family.</text>
</comment>
<dbReference type="Proteomes" id="UP000275012">
    <property type="component" value="Unassembled WGS sequence"/>
</dbReference>
<feature type="compositionally biased region" description="Polar residues" evidence="8">
    <location>
        <begin position="1"/>
        <end position="13"/>
    </location>
</feature>
<dbReference type="OrthoDB" id="7525402at2"/>
<dbReference type="GO" id="GO:0009279">
    <property type="term" value="C:cell outer membrane"/>
    <property type="evidence" value="ECO:0007669"/>
    <property type="project" value="UniProtKB-SubCell"/>
</dbReference>
<evidence type="ECO:0000256" key="8">
    <source>
        <dbReference type="SAM" id="MobiDB-lite"/>
    </source>
</evidence>
<evidence type="ECO:0000313" key="12">
    <source>
        <dbReference type="Proteomes" id="UP000275012"/>
    </source>
</evidence>
<evidence type="ECO:0000256" key="7">
    <source>
        <dbReference type="ARBA" id="ARBA00023609"/>
    </source>
</evidence>
<evidence type="ECO:0000256" key="3">
    <source>
        <dbReference type="ARBA" id="ARBA00022692"/>
    </source>
</evidence>
<evidence type="ECO:0000259" key="10">
    <source>
        <dbReference type="Pfam" id="PF24575"/>
    </source>
</evidence>
<keyword evidence="6" id="KW-0998">Cell outer membrane</keyword>
<feature type="region of interest" description="Disordered" evidence="8">
    <location>
        <begin position="1"/>
        <end position="32"/>
    </location>
</feature>
<keyword evidence="12" id="KW-1185">Reference proteome</keyword>
<organism evidence="11 12">
    <name type="scientific">Solilutibacter pythonis</name>
    <dbReference type="NCBI Taxonomy" id="2483112"/>
    <lineage>
        <taxon>Bacteria</taxon>
        <taxon>Pseudomonadati</taxon>
        <taxon>Pseudomonadota</taxon>
        <taxon>Gammaproteobacteria</taxon>
        <taxon>Lysobacterales</taxon>
        <taxon>Lysobacteraceae</taxon>
        <taxon>Solilutibacter</taxon>
    </lineage>
</organism>
<reference evidence="11 12" key="1">
    <citation type="submission" date="2018-10" db="EMBL/GenBank/DDBJ databases">
        <title>Proposal of Lysobacter pythonis sp. nov. isolated from royal pythons (Python regius).</title>
        <authorList>
            <person name="Hans-Juergen B."/>
            <person name="Huptas C."/>
            <person name="Sandra B."/>
            <person name="Igor L."/>
            <person name="Joachim S."/>
            <person name="Siegfried S."/>
            <person name="Mareike W."/>
            <person name="Peter K."/>
        </authorList>
    </citation>
    <scope>NUCLEOTIDE SEQUENCE [LARGE SCALE GENOMIC DNA]</scope>
    <source>
        <strain evidence="11 12">4284/11</strain>
    </source>
</reference>
<evidence type="ECO:0000256" key="2">
    <source>
        <dbReference type="ARBA" id="ARBA00022452"/>
    </source>
</evidence>
<proteinExistence type="inferred from homology"/>
<evidence type="ECO:0000256" key="6">
    <source>
        <dbReference type="ARBA" id="ARBA00023237"/>
    </source>
</evidence>
<evidence type="ECO:0000259" key="9">
    <source>
        <dbReference type="Pfam" id="PF04575"/>
    </source>
</evidence>
<evidence type="ECO:0000256" key="4">
    <source>
        <dbReference type="ARBA" id="ARBA00022729"/>
    </source>
</evidence>
<dbReference type="InterPro" id="IPR057556">
    <property type="entry name" value="TPR_Slam"/>
</dbReference>
<feature type="domain" description="Surface lipoprotein assembly modifier C-terminal" evidence="9">
    <location>
        <begin position="236"/>
        <end position="529"/>
    </location>
</feature>
<gene>
    <name evidence="11" type="ORF">EBB59_09795</name>
</gene>
<dbReference type="Gene3D" id="1.25.40.10">
    <property type="entry name" value="Tetratricopeptide repeat domain"/>
    <property type="match status" value="1"/>
</dbReference>
<comment type="subcellular location">
    <subcellularLocation>
        <location evidence="1">Cell outer membrane</location>
        <topology evidence="1">Multi-pass membrane protein</topology>
    </subcellularLocation>
</comment>
<dbReference type="AlphaFoldDB" id="A0A3M2HX06"/>
<evidence type="ECO:0000256" key="5">
    <source>
        <dbReference type="ARBA" id="ARBA00023136"/>
    </source>
</evidence>
<accession>A0A3M2HX06</accession>